<keyword evidence="4" id="KW-1185">Reference proteome</keyword>
<evidence type="ECO:0000313" key="4">
    <source>
        <dbReference type="Proteomes" id="UP000190814"/>
    </source>
</evidence>
<dbReference type="Proteomes" id="UP000190814">
    <property type="component" value="Unassembled WGS sequence"/>
</dbReference>
<reference evidence="3 4" key="1">
    <citation type="submission" date="2017-02" db="EMBL/GenBank/DDBJ databases">
        <authorList>
            <person name="Peterson S.W."/>
        </authorList>
    </citation>
    <scope>NUCLEOTIDE SEQUENCE [LARGE SCALE GENOMIC DNA]</scope>
    <source>
        <strain evidence="3 4">ATCC 35992</strain>
    </source>
</reference>
<protein>
    <submittedName>
        <fullName evidence="3">ComF family protein</fullName>
    </submittedName>
</protein>
<name>A0A1T4VGA0_9FIRM</name>
<dbReference type="PANTHER" id="PTHR47505:SF1">
    <property type="entry name" value="DNA UTILIZATION PROTEIN YHGH"/>
    <property type="match status" value="1"/>
</dbReference>
<dbReference type="AlphaFoldDB" id="A0A1T4VGA0"/>
<accession>A0A1T4VGA0</accession>
<gene>
    <name evidence="3" type="ORF">SAMN02745111_00864</name>
</gene>
<comment type="similarity">
    <text evidence="1">Belongs to the ComF/GntX family.</text>
</comment>
<sequence length="238" mass="27058">MKGLKSILDIVYPRTCPICGKTLSDDKLICDVCNGRLVYANKNTCIHCGKILKDRASTICKFCETSETYFEEGRSVFYYNDAIKNALMDFKYHNRRENAKFFAESIMQSYADRISLWNIDLIVPIPVHKKKLIERGYNQAAVLTSELCKLSKCDWTEALIRVEKTKPQKELTRLDRLNNLEKAIMVDDKKLNLIKDKNILIIDDIYTTGATVSSSSKVLLESGVSKVFFITVATGMGN</sequence>
<dbReference type="InterPro" id="IPR051910">
    <property type="entry name" value="ComF/GntX_DNA_util-trans"/>
</dbReference>
<dbReference type="InterPro" id="IPR044005">
    <property type="entry name" value="DZR_2"/>
</dbReference>
<dbReference type="SUPFAM" id="SSF53271">
    <property type="entry name" value="PRTase-like"/>
    <property type="match status" value="1"/>
</dbReference>
<dbReference type="OrthoDB" id="9779910at2"/>
<dbReference type="RefSeq" id="WP_078765749.1">
    <property type="nucleotide sequence ID" value="NZ_FUXZ01000005.1"/>
</dbReference>
<dbReference type="InterPro" id="IPR000836">
    <property type="entry name" value="PRTase_dom"/>
</dbReference>
<dbReference type="InterPro" id="IPR029057">
    <property type="entry name" value="PRTase-like"/>
</dbReference>
<evidence type="ECO:0000256" key="1">
    <source>
        <dbReference type="ARBA" id="ARBA00008007"/>
    </source>
</evidence>
<dbReference type="STRING" id="39495.SAMN02745111_00864"/>
<evidence type="ECO:0000259" key="2">
    <source>
        <dbReference type="Pfam" id="PF18912"/>
    </source>
</evidence>
<dbReference type="PANTHER" id="PTHR47505">
    <property type="entry name" value="DNA UTILIZATION PROTEIN YHGH"/>
    <property type="match status" value="1"/>
</dbReference>
<organism evidence="3 4">
    <name type="scientific">Eubacterium uniforme</name>
    <dbReference type="NCBI Taxonomy" id="39495"/>
    <lineage>
        <taxon>Bacteria</taxon>
        <taxon>Bacillati</taxon>
        <taxon>Bacillota</taxon>
        <taxon>Clostridia</taxon>
        <taxon>Eubacteriales</taxon>
        <taxon>Eubacteriaceae</taxon>
        <taxon>Eubacterium</taxon>
    </lineage>
</organism>
<evidence type="ECO:0000313" key="3">
    <source>
        <dbReference type="EMBL" id="SKA63989.1"/>
    </source>
</evidence>
<dbReference type="CDD" id="cd06223">
    <property type="entry name" value="PRTases_typeI"/>
    <property type="match status" value="1"/>
</dbReference>
<dbReference type="EMBL" id="FUXZ01000005">
    <property type="protein sequence ID" value="SKA63989.1"/>
    <property type="molecule type" value="Genomic_DNA"/>
</dbReference>
<dbReference type="Pfam" id="PF18912">
    <property type="entry name" value="DZR_2"/>
    <property type="match status" value="1"/>
</dbReference>
<feature type="domain" description="Double zinc ribbon" evidence="2">
    <location>
        <begin position="7"/>
        <end position="63"/>
    </location>
</feature>
<proteinExistence type="inferred from homology"/>
<dbReference type="Gene3D" id="3.40.50.2020">
    <property type="match status" value="1"/>
</dbReference>